<evidence type="ECO:0000313" key="2">
    <source>
        <dbReference type="EMBL" id="KAF7290967.1"/>
    </source>
</evidence>
<proteinExistence type="predicted"/>
<evidence type="ECO:0000313" key="3">
    <source>
        <dbReference type="Proteomes" id="UP000613580"/>
    </source>
</evidence>
<sequence>MLIRRLVNRLVPISSARSFRRSLNDAAAFRSRLKRLEEKLDAERAAHVAYYSQLDSRMTALEQRLSRLEPVVETVALPVIKKAAATTLPLALAVQSGLHTPAELLPFLQAFGKFIQNSDVALPSSPFLQPSIRNADIFLIIRLLGDYARASLPPHSRRNVSTHEVPIDVFLAKLDEQVRKGADPDWEDLAVLWKLGSKRHDAGMNGLTEAQLKTKMFDLSGSTEIENAVLYG</sequence>
<evidence type="ECO:0000256" key="1">
    <source>
        <dbReference type="SAM" id="Coils"/>
    </source>
</evidence>
<accession>A0A8H6S335</accession>
<feature type="coiled-coil region" evidence="1">
    <location>
        <begin position="19"/>
        <end position="46"/>
    </location>
</feature>
<keyword evidence="3" id="KW-1185">Reference proteome</keyword>
<gene>
    <name evidence="2" type="ORF">HMN09_01275400</name>
</gene>
<organism evidence="2 3">
    <name type="scientific">Mycena chlorophos</name>
    <name type="common">Agaric fungus</name>
    <name type="synonym">Agaricus chlorophos</name>
    <dbReference type="NCBI Taxonomy" id="658473"/>
    <lineage>
        <taxon>Eukaryota</taxon>
        <taxon>Fungi</taxon>
        <taxon>Dikarya</taxon>
        <taxon>Basidiomycota</taxon>
        <taxon>Agaricomycotina</taxon>
        <taxon>Agaricomycetes</taxon>
        <taxon>Agaricomycetidae</taxon>
        <taxon>Agaricales</taxon>
        <taxon>Marasmiineae</taxon>
        <taxon>Mycenaceae</taxon>
        <taxon>Mycena</taxon>
    </lineage>
</organism>
<dbReference type="EMBL" id="JACAZE010000025">
    <property type="protein sequence ID" value="KAF7290967.1"/>
    <property type="molecule type" value="Genomic_DNA"/>
</dbReference>
<keyword evidence="1" id="KW-0175">Coiled coil</keyword>
<protein>
    <submittedName>
        <fullName evidence="2">Uncharacterized protein</fullName>
    </submittedName>
</protein>
<comment type="caution">
    <text evidence="2">The sequence shown here is derived from an EMBL/GenBank/DDBJ whole genome shotgun (WGS) entry which is preliminary data.</text>
</comment>
<name>A0A8H6S335_MYCCL</name>
<dbReference type="AlphaFoldDB" id="A0A8H6S335"/>
<dbReference type="Proteomes" id="UP000613580">
    <property type="component" value="Unassembled WGS sequence"/>
</dbReference>
<reference evidence="2" key="1">
    <citation type="submission" date="2020-05" db="EMBL/GenBank/DDBJ databases">
        <title>Mycena genomes resolve the evolution of fungal bioluminescence.</title>
        <authorList>
            <person name="Tsai I.J."/>
        </authorList>
    </citation>
    <scope>NUCLEOTIDE SEQUENCE</scope>
    <source>
        <strain evidence="2">110903Hualien_Pintung</strain>
    </source>
</reference>